<evidence type="ECO:0000259" key="1">
    <source>
        <dbReference type="Pfam" id="PF04480"/>
    </source>
</evidence>
<name>A0A6J4J4I1_9ACTN</name>
<dbReference type="SUPFAM" id="SSF52980">
    <property type="entry name" value="Restriction endonuclease-like"/>
    <property type="match status" value="1"/>
</dbReference>
<evidence type="ECO:0000313" key="2">
    <source>
        <dbReference type="EMBL" id="CAA9270134.1"/>
    </source>
</evidence>
<reference evidence="2" key="1">
    <citation type="submission" date="2020-02" db="EMBL/GenBank/DDBJ databases">
        <authorList>
            <person name="Meier V. D."/>
        </authorList>
    </citation>
    <scope>NUCLEOTIDE SEQUENCE</scope>
    <source>
        <strain evidence="2">AVDCRST_MAG52</strain>
    </source>
</reference>
<proteinExistence type="predicted"/>
<dbReference type="EMBL" id="CADCTN010000218">
    <property type="protein sequence ID" value="CAA9270134.1"/>
    <property type="molecule type" value="Genomic_DNA"/>
</dbReference>
<organism evidence="2">
    <name type="scientific">uncultured Blastococcus sp</name>
    <dbReference type="NCBI Taxonomy" id="217144"/>
    <lineage>
        <taxon>Bacteria</taxon>
        <taxon>Bacillati</taxon>
        <taxon>Actinomycetota</taxon>
        <taxon>Actinomycetes</taxon>
        <taxon>Geodermatophilales</taxon>
        <taxon>Geodermatophilaceae</taxon>
        <taxon>Blastococcus</taxon>
        <taxon>environmental samples</taxon>
    </lineage>
</organism>
<dbReference type="AlphaFoldDB" id="A0A6J4J4I1"/>
<sequence length="296" mass="32065">MPPPPHRPPPLVGAVFRGSSAVRDGLLTRHQLHSSAWQRLFPDVYACADLPVTHELRTAAVTQLLLPGSVATARSAAVLWDVGPAGATDDVEVIVPARSRAGAVAGVRVTRRTVAAEDTTARRGVRLTTPLRTALDLGRIHPLDDAVIALDRFLSTGLVFLDEVRSAALGATGRDCRRIRAAVHLADGLAGSPQETRLRLLLHRAGLPRPVAQYRIRVGGRFVARPDFAWPEHRLALEYDGAWHGEPGQFRRDRQRLNRLTAAGWRVLFVTAGDLRDPAGLVARITKALAPAPTFA</sequence>
<dbReference type="InterPro" id="IPR007569">
    <property type="entry name" value="DUF559"/>
</dbReference>
<dbReference type="Gene3D" id="3.40.960.10">
    <property type="entry name" value="VSR Endonuclease"/>
    <property type="match status" value="1"/>
</dbReference>
<feature type="domain" description="DUF559" evidence="1">
    <location>
        <begin position="227"/>
        <end position="289"/>
    </location>
</feature>
<dbReference type="InterPro" id="IPR011335">
    <property type="entry name" value="Restrct_endonuc-II-like"/>
</dbReference>
<gene>
    <name evidence="2" type="ORF">AVDCRST_MAG52-3167</name>
</gene>
<accession>A0A6J4J4I1</accession>
<dbReference type="Pfam" id="PF04480">
    <property type="entry name" value="DUF559"/>
    <property type="match status" value="1"/>
</dbReference>
<protein>
    <recommendedName>
        <fullName evidence="1">DUF559 domain-containing protein</fullName>
    </recommendedName>
</protein>